<keyword evidence="1" id="KW-1133">Transmembrane helix</keyword>
<protein>
    <submittedName>
        <fullName evidence="2">Uncharacterized protein</fullName>
    </submittedName>
</protein>
<dbReference type="AlphaFoldDB" id="A0A5D2GTK4"/>
<feature type="transmembrane region" description="Helical" evidence="1">
    <location>
        <begin position="54"/>
        <end position="71"/>
    </location>
</feature>
<name>A0A5D2GTK4_GOSDA</name>
<keyword evidence="1" id="KW-0812">Transmembrane</keyword>
<evidence type="ECO:0000313" key="2">
    <source>
        <dbReference type="EMBL" id="TYH21311.1"/>
    </source>
</evidence>
<keyword evidence="3" id="KW-1185">Reference proteome</keyword>
<gene>
    <name evidence="2" type="ORF">ES288_A04G033700v1</name>
</gene>
<feature type="transmembrane region" description="Helical" evidence="1">
    <location>
        <begin position="12"/>
        <end position="33"/>
    </location>
</feature>
<evidence type="ECO:0000256" key="1">
    <source>
        <dbReference type="SAM" id="Phobius"/>
    </source>
</evidence>
<reference evidence="2 3" key="1">
    <citation type="submission" date="2019-06" db="EMBL/GenBank/DDBJ databases">
        <title>WGS assembly of Gossypium darwinii.</title>
        <authorList>
            <person name="Chen Z.J."/>
            <person name="Sreedasyam A."/>
            <person name="Ando A."/>
            <person name="Song Q."/>
            <person name="De L."/>
            <person name="Hulse-Kemp A."/>
            <person name="Ding M."/>
            <person name="Ye W."/>
            <person name="Kirkbride R."/>
            <person name="Jenkins J."/>
            <person name="Plott C."/>
            <person name="Lovell J."/>
            <person name="Lin Y.-M."/>
            <person name="Vaughn R."/>
            <person name="Liu B."/>
            <person name="Li W."/>
            <person name="Simpson S."/>
            <person name="Scheffler B."/>
            <person name="Saski C."/>
            <person name="Grover C."/>
            <person name="Hu G."/>
            <person name="Conover J."/>
            <person name="Carlson J."/>
            <person name="Shu S."/>
            <person name="Boston L."/>
            <person name="Williams M."/>
            <person name="Peterson D."/>
            <person name="Mcgee K."/>
            <person name="Jones D."/>
            <person name="Wendel J."/>
            <person name="Stelly D."/>
            <person name="Grimwood J."/>
            <person name="Schmutz J."/>
        </authorList>
    </citation>
    <scope>NUCLEOTIDE SEQUENCE [LARGE SCALE GENOMIC DNA]</scope>
    <source>
        <strain evidence="2">1808015.09</strain>
    </source>
</reference>
<dbReference type="Proteomes" id="UP000323506">
    <property type="component" value="Chromosome A04"/>
</dbReference>
<dbReference type="EMBL" id="CM017691">
    <property type="protein sequence ID" value="TYH21311.1"/>
    <property type="molecule type" value="Genomic_DNA"/>
</dbReference>
<keyword evidence="1" id="KW-0472">Membrane</keyword>
<accession>A0A5D2GTK4</accession>
<organism evidence="2 3">
    <name type="scientific">Gossypium darwinii</name>
    <name type="common">Darwin's cotton</name>
    <name type="synonym">Gossypium barbadense var. darwinii</name>
    <dbReference type="NCBI Taxonomy" id="34276"/>
    <lineage>
        <taxon>Eukaryota</taxon>
        <taxon>Viridiplantae</taxon>
        <taxon>Streptophyta</taxon>
        <taxon>Embryophyta</taxon>
        <taxon>Tracheophyta</taxon>
        <taxon>Spermatophyta</taxon>
        <taxon>Magnoliopsida</taxon>
        <taxon>eudicotyledons</taxon>
        <taxon>Gunneridae</taxon>
        <taxon>Pentapetalae</taxon>
        <taxon>rosids</taxon>
        <taxon>malvids</taxon>
        <taxon>Malvales</taxon>
        <taxon>Malvaceae</taxon>
        <taxon>Malvoideae</taxon>
        <taxon>Gossypium</taxon>
    </lineage>
</organism>
<evidence type="ECO:0000313" key="3">
    <source>
        <dbReference type="Proteomes" id="UP000323506"/>
    </source>
</evidence>
<sequence>MLMFFGSYVFRFLESSMAHFGCFRFLAATLYRFKFVILCLSPLEQRPGNRLNDLRWWMLVTSVVCFVWYGLTSC</sequence>
<proteinExistence type="predicted"/>